<dbReference type="Pfam" id="PF23598">
    <property type="entry name" value="LRR_14"/>
    <property type="match status" value="1"/>
</dbReference>
<dbReference type="InterPro" id="IPR032675">
    <property type="entry name" value="LRR_dom_sf"/>
</dbReference>
<accession>A0A5N5HFC8</accession>
<dbReference type="Pfam" id="PF18052">
    <property type="entry name" value="Rx_N"/>
    <property type="match status" value="1"/>
</dbReference>
<proteinExistence type="predicted"/>
<dbReference type="Proteomes" id="UP000327157">
    <property type="component" value="Chromosome 2"/>
</dbReference>
<reference evidence="8" key="2">
    <citation type="submission" date="2019-10" db="EMBL/GenBank/DDBJ databases">
        <title>A de novo genome assembly of a pear dwarfing rootstock.</title>
        <authorList>
            <person name="Wang F."/>
            <person name="Wang J."/>
            <person name="Li S."/>
            <person name="Zhang Y."/>
            <person name="Fang M."/>
            <person name="Ma L."/>
            <person name="Zhao Y."/>
            <person name="Jiang S."/>
        </authorList>
    </citation>
    <scope>NUCLEOTIDE SEQUENCE [LARGE SCALE GENOMIC DNA]</scope>
</reference>
<evidence type="ECO:0000313" key="8">
    <source>
        <dbReference type="Proteomes" id="UP000327157"/>
    </source>
</evidence>
<dbReference type="PANTHER" id="PTHR19338">
    <property type="entry name" value="TRANSLOCASE OF INNER MITOCHONDRIAL MEMBRANE 13 HOMOLOG"/>
    <property type="match status" value="1"/>
</dbReference>
<evidence type="ECO:0000259" key="5">
    <source>
        <dbReference type="Pfam" id="PF18052"/>
    </source>
</evidence>
<dbReference type="SUPFAM" id="SSF52058">
    <property type="entry name" value="L domain-like"/>
    <property type="match status" value="1"/>
</dbReference>
<sequence length="540" mass="60745">MAEAIVCFVIDKLILLTAEAKLAIDSRSEVGFIRDELESIRSFLKDADAKAATKDDEMANDSIKTWVKQVREAAYCIEDIVDEYLLCVTRHDQDHGFFYFIPTVVWVLKKMRTKDDIVSKIDGMKTLVSEIKARYGFSSVDFGEKTLPWHDPRVASFFIEEAEVVGVESARDELIGRLVNEASRCEVISVVGMGGLGKTTFAEKVYGNQKVVAHYDCHAWITVVVKSKKGKTLMEEVGEEYLADLIHRNLVQVSKVYIDGKARSCRVHDLLHEVLRRKSAGSSFYPVLSEDESTFEPVTQRLSIDSSPSEALRSITQSHIRFVFTFNQAEWPKSFLNTWSGNSKLVKVLDFTDAPLSHLPKYMGYLYLLKYLSLRNTKVKLLPEFIGNLQNLENLGSKTVSGVKIDDGIGCVQALQKVKANHGGINLIKALGKLRQLIKLNIFWSRLRDSPLKALQNLPNVFELGLSYKAHGGVELHFEKGFTKLEVLQLRDLEGLNSLVIDNGAMPLLRELQIGPSPQAKEMPSSIHHLPNLTTLRFVN</sequence>
<evidence type="ECO:0000259" key="4">
    <source>
        <dbReference type="Pfam" id="PF00931"/>
    </source>
</evidence>
<feature type="domain" description="Disease resistance N-terminal" evidence="5">
    <location>
        <begin position="6"/>
        <end position="96"/>
    </location>
</feature>
<keyword evidence="2" id="KW-0547">Nucleotide-binding</keyword>
<dbReference type="GO" id="GO:0006952">
    <property type="term" value="P:defense response"/>
    <property type="evidence" value="ECO:0007669"/>
    <property type="project" value="UniProtKB-KW"/>
</dbReference>
<feature type="domain" description="Disease resistance R13L4/SHOC-2-like LRR" evidence="6">
    <location>
        <begin position="347"/>
        <end position="455"/>
    </location>
</feature>
<dbReference type="Pfam" id="PF00931">
    <property type="entry name" value="NB-ARC"/>
    <property type="match status" value="1"/>
</dbReference>
<keyword evidence="1" id="KW-0677">Repeat</keyword>
<feature type="domain" description="NB-ARC" evidence="4">
    <location>
        <begin position="169"/>
        <end position="241"/>
    </location>
</feature>
<gene>
    <name evidence="7" type="ORF">D8674_020324</name>
</gene>
<evidence type="ECO:0000256" key="3">
    <source>
        <dbReference type="ARBA" id="ARBA00022821"/>
    </source>
</evidence>
<evidence type="ECO:0000256" key="1">
    <source>
        <dbReference type="ARBA" id="ARBA00022737"/>
    </source>
</evidence>
<reference evidence="7 8" key="1">
    <citation type="submission" date="2019-09" db="EMBL/GenBank/DDBJ databases">
        <authorList>
            <person name="Ou C."/>
        </authorList>
    </citation>
    <scope>NUCLEOTIDE SEQUENCE [LARGE SCALE GENOMIC DNA]</scope>
    <source>
        <strain evidence="7">S2</strain>
        <tissue evidence="7">Leaf</tissue>
    </source>
</reference>
<dbReference type="OrthoDB" id="598235at2759"/>
<dbReference type="Gene3D" id="3.80.10.10">
    <property type="entry name" value="Ribonuclease Inhibitor"/>
    <property type="match status" value="1"/>
</dbReference>
<dbReference type="SUPFAM" id="SSF52540">
    <property type="entry name" value="P-loop containing nucleoside triphosphate hydrolases"/>
    <property type="match status" value="1"/>
</dbReference>
<keyword evidence="3" id="KW-0611">Plant defense</keyword>
<dbReference type="GO" id="GO:0043531">
    <property type="term" value="F:ADP binding"/>
    <property type="evidence" value="ECO:0007669"/>
    <property type="project" value="InterPro"/>
</dbReference>
<keyword evidence="8" id="KW-1185">Reference proteome</keyword>
<dbReference type="InterPro" id="IPR002182">
    <property type="entry name" value="NB-ARC"/>
</dbReference>
<dbReference type="CDD" id="cd14798">
    <property type="entry name" value="RX-CC_like"/>
    <property type="match status" value="1"/>
</dbReference>
<evidence type="ECO:0000256" key="2">
    <source>
        <dbReference type="ARBA" id="ARBA00022741"/>
    </source>
</evidence>
<dbReference type="PANTHER" id="PTHR19338:SF32">
    <property type="entry name" value="OS06G0287500 PROTEIN"/>
    <property type="match status" value="1"/>
</dbReference>
<dbReference type="PRINTS" id="PR00364">
    <property type="entry name" value="DISEASERSIST"/>
</dbReference>
<dbReference type="GO" id="GO:0051707">
    <property type="term" value="P:response to other organism"/>
    <property type="evidence" value="ECO:0007669"/>
    <property type="project" value="UniProtKB-ARBA"/>
</dbReference>
<dbReference type="Gene3D" id="1.20.5.4130">
    <property type="match status" value="1"/>
</dbReference>
<dbReference type="AlphaFoldDB" id="A0A5N5HFC8"/>
<reference evidence="7 8" key="3">
    <citation type="submission" date="2019-11" db="EMBL/GenBank/DDBJ databases">
        <title>A de novo genome assembly of a pear dwarfing rootstock.</title>
        <authorList>
            <person name="Wang F."/>
            <person name="Wang J."/>
            <person name="Li S."/>
            <person name="Zhang Y."/>
            <person name="Fang M."/>
            <person name="Ma L."/>
            <person name="Zhao Y."/>
            <person name="Jiang S."/>
        </authorList>
    </citation>
    <scope>NUCLEOTIDE SEQUENCE [LARGE SCALE GENOMIC DNA]</scope>
    <source>
        <strain evidence="7">S2</strain>
        <tissue evidence="7">Leaf</tissue>
    </source>
</reference>
<dbReference type="InterPro" id="IPR041118">
    <property type="entry name" value="Rx_N"/>
</dbReference>
<organism evidence="7 8">
    <name type="scientific">Pyrus ussuriensis x Pyrus communis</name>
    <dbReference type="NCBI Taxonomy" id="2448454"/>
    <lineage>
        <taxon>Eukaryota</taxon>
        <taxon>Viridiplantae</taxon>
        <taxon>Streptophyta</taxon>
        <taxon>Embryophyta</taxon>
        <taxon>Tracheophyta</taxon>
        <taxon>Spermatophyta</taxon>
        <taxon>Magnoliopsida</taxon>
        <taxon>eudicotyledons</taxon>
        <taxon>Gunneridae</taxon>
        <taxon>Pentapetalae</taxon>
        <taxon>rosids</taxon>
        <taxon>fabids</taxon>
        <taxon>Rosales</taxon>
        <taxon>Rosaceae</taxon>
        <taxon>Amygdaloideae</taxon>
        <taxon>Maleae</taxon>
        <taxon>Pyrus</taxon>
    </lineage>
</organism>
<evidence type="ECO:0000259" key="6">
    <source>
        <dbReference type="Pfam" id="PF23598"/>
    </source>
</evidence>
<dbReference type="EMBL" id="SMOL01000157">
    <property type="protein sequence ID" value="KAB2626706.1"/>
    <property type="molecule type" value="Genomic_DNA"/>
</dbReference>
<dbReference type="Gene3D" id="3.40.50.300">
    <property type="entry name" value="P-loop containing nucleotide triphosphate hydrolases"/>
    <property type="match status" value="1"/>
</dbReference>
<protein>
    <submittedName>
        <fullName evidence="7">Late blight resistance protein-like protein R1B-16</fullName>
    </submittedName>
</protein>
<name>A0A5N5HFC8_9ROSA</name>
<dbReference type="InterPro" id="IPR027417">
    <property type="entry name" value="P-loop_NTPase"/>
</dbReference>
<evidence type="ECO:0000313" key="7">
    <source>
        <dbReference type="EMBL" id="KAB2626706.1"/>
    </source>
</evidence>
<comment type="caution">
    <text evidence="7">The sequence shown here is derived from an EMBL/GenBank/DDBJ whole genome shotgun (WGS) entry which is preliminary data.</text>
</comment>
<dbReference type="InterPro" id="IPR038005">
    <property type="entry name" value="RX-like_CC"/>
</dbReference>
<dbReference type="InterPro" id="IPR055414">
    <property type="entry name" value="LRR_R13L4/SHOC2-like"/>
</dbReference>